<evidence type="ECO:0000313" key="2">
    <source>
        <dbReference type="Proteomes" id="UP000586976"/>
    </source>
</evidence>
<dbReference type="AlphaFoldDB" id="A0A7W2D6Y3"/>
<keyword evidence="2" id="KW-1185">Reference proteome</keyword>
<organism evidence="1 2">
    <name type="scientific">Streptomyces himalayensis subsp. aureolus</name>
    <dbReference type="NCBI Taxonomy" id="2758039"/>
    <lineage>
        <taxon>Bacteria</taxon>
        <taxon>Bacillati</taxon>
        <taxon>Actinomycetota</taxon>
        <taxon>Actinomycetes</taxon>
        <taxon>Kitasatosporales</taxon>
        <taxon>Streptomycetaceae</taxon>
        <taxon>Streptomyces</taxon>
        <taxon>Streptomyces himalayensis</taxon>
    </lineage>
</organism>
<proteinExistence type="predicted"/>
<evidence type="ECO:0000313" key="1">
    <source>
        <dbReference type="EMBL" id="MBA4865911.1"/>
    </source>
</evidence>
<reference evidence="1 2" key="1">
    <citation type="submission" date="2020-07" db="EMBL/GenBank/DDBJ databases">
        <title>Streptomyces isolated from Indian soil.</title>
        <authorList>
            <person name="Mandal S."/>
            <person name="Maiti P.K."/>
        </authorList>
    </citation>
    <scope>NUCLEOTIDE SEQUENCE [LARGE SCALE GENOMIC DNA]</scope>
    <source>
        <strain evidence="1 2">PSKA54</strain>
    </source>
</reference>
<gene>
    <name evidence="1" type="ORF">H1V43_32120</name>
</gene>
<name>A0A7W2D6Y3_9ACTN</name>
<accession>A0A7W2D6Y3</accession>
<sequence>MAKQSGLGDNFYIAGYDVSGDLASVNVSGGPAALEVTGIDKSAYERTGGLRTGAMSWQAWFNPATDRAHSRFKTLPTADVITTYCRGTTLGNSAAAMVAKQINYDGTRGDDGSFTFQVEAQSNAFGLEWGRLLTAGKRTDTTATNGSSVDFGTGSTTFGLQAYLHVFAFTGTSVTVKLQESSDNGGADAWADVTGGAFTAATGITSQRIATSSTQTVERYLRVVTTGTFSNAVFAVVVNRNDTATSF</sequence>
<dbReference type="Proteomes" id="UP000586976">
    <property type="component" value="Unassembled WGS sequence"/>
</dbReference>
<comment type="caution">
    <text evidence="1">The sequence shown here is derived from an EMBL/GenBank/DDBJ whole genome shotgun (WGS) entry which is preliminary data.</text>
</comment>
<protein>
    <submittedName>
        <fullName evidence="1">Uncharacterized protein</fullName>
    </submittedName>
</protein>
<dbReference type="RefSeq" id="WP_181867348.1">
    <property type="nucleotide sequence ID" value="NZ_JACEQY010000049.1"/>
</dbReference>
<dbReference type="EMBL" id="JACEQY010000049">
    <property type="protein sequence ID" value="MBA4865911.1"/>
    <property type="molecule type" value="Genomic_DNA"/>
</dbReference>